<dbReference type="AlphaFoldDB" id="A0A8F3FH02"/>
<reference evidence="2" key="1">
    <citation type="submission" date="2018-12" db="EMBL/GenBank/DDBJ databases">
        <title>Dusodibacter welbiota gen. nov., sp. nov., isolated from human faeces and emended description of the Oscillibacter genus.</title>
        <authorList>
            <person name="Le Roy T."/>
            <person name="Van der Smissen P."/>
            <person name="Delzenne N."/>
            <person name="Muccioli G."/>
            <person name="Collet J.F."/>
            <person name="Cani P.D."/>
        </authorList>
    </citation>
    <scope>NUCLEOTIDE SEQUENCE [LARGE SCALE GENOMIC DNA]</scope>
    <source>
        <strain evidence="2">J115</strain>
    </source>
</reference>
<evidence type="ECO:0000313" key="1">
    <source>
        <dbReference type="EMBL" id="QWZ45861.1"/>
    </source>
</evidence>
<protein>
    <submittedName>
        <fullName evidence="1">Uncharacterized protein</fullName>
    </submittedName>
</protein>
<keyword evidence="2" id="KW-1185">Reference proteome</keyword>
<dbReference type="KEGG" id="obj:EIO64_18775"/>
<dbReference type="Proteomes" id="UP000298642">
    <property type="component" value="Chromosome"/>
</dbReference>
<dbReference type="RefSeq" id="WP_207754069.1">
    <property type="nucleotide sequence ID" value="NZ_CP034413.3"/>
</dbReference>
<gene>
    <name evidence="1" type="ORF">EIO64_18775</name>
</gene>
<organism evidence="1 2">
    <name type="scientific">Dysosmobacter welbionis</name>
    <dbReference type="NCBI Taxonomy" id="2093857"/>
    <lineage>
        <taxon>Bacteria</taxon>
        <taxon>Bacillati</taxon>
        <taxon>Bacillota</taxon>
        <taxon>Clostridia</taxon>
        <taxon>Eubacteriales</taxon>
        <taxon>Oscillospiraceae</taxon>
        <taxon>Dysosmobacter</taxon>
    </lineage>
</organism>
<dbReference type="EMBL" id="CP034413">
    <property type="protein sequence ID" value="QWZ45861.1"/>
    <property type="molecule type" value="Genomic_DNA"/>
</dbReference>
<sequence>MAVSGTEQGETPESLVTPAFVGFPPVVENGIKAALTTGMTTDRKNFIFTARRGIMTEK</sequence>
<accession>A0A8F3FH02</accession>
<proteinExistence type="predicted"/>
<evidence type="ECO:0000313" key="2">
    <source>
        <dbReference type="Proteomes" id="UP000298642"/>
    </source>
</evidence>
<name>A0A8F3FH02_9FIRM</name>